<dbReference type="EnsemblPlants" id="TuG1812G0500001870.01.T01">
    <property type="protein sequence ID" value="TuG1812G0500001870.01.T01"/>
    <property type="gene ID" value="TuG1812G0500001870.01"/>
</dbReference>
<organism evidence="2 3">
    <name type="scientific">Triticum urartu</name>
    <name type="common">Red wild einkorn</name>
    <name type="synonym">Crithodium urartu</name>
    <dbReference type="NCBI Taxonomy" id="4572"/>
    <lineage>
        <taxon>Eukaryota</taxon>
        <taxon>Viridiplantae</taxon>
        <taxon>Streptophyta</taxon>
        <taxon>Embryophyta</taxon>
        <taxon>Tracheophyta</taxon>
        <taxon>Spermatophyta</taxon>
        <taxon>Magnoliopsida</taxon>
        <taxon>Liliopsida</taxon>
        <taxon>Poales</taxon>
        <taxon>Poaceae</taxon>
        <taxon>BOP clade</taxon>
        <taxon>Pooideae</taxon>
        <taxon>Triticodae</taxon>
        <taxon>Triticeae</taxon>
        <taxon>Triticinae</taxon>
        <taxon>Triticum</taxon>
    </lineage>
</organism>
<dbReference type="Pfam" id="PF10536">
    <property type="entry name" value="PMD"/>
    <property type="match status" value="1"/>
</dbReference>
<keyword evidence="3" id="KW-1185">Reference proteome</keyword>
<name>A0A8R7QED8_TRIUA</name>
<reference evidence="2" key="3">
    <citation type="submission" date="2022-06" db="UniProtKB">
        <authorList>
            <consortium name="EnsemblPlants"/>
        </authorList>
    </citation>
    <scope>IDENTIFICATION</scope>
</reference>
<dbReference type="InterPro" id="IPR019557">
    <property type="entry name" value="AminoTfrase-like_pln_mobile"/>
</dbReference>
<sequence length="117" mass="13391">MPDNPVDREIRWHARAIVLEILGSTVFINTSGDGVPAMYLQFMQNAGQPTEYNWGEAVLAMLYRQLSIGAEKERLEISGPLLLLQLWSWSHLSLGRPKKLLRSQKKGRNSEMRKVKK</sequence>
<feature type="domain" description="Aminotransferase-like plant mobile" evidence="1">
    <location>
        <begin position="12"/>
        <end position="104"/>
    </location>
</feature>
<dbReference type="Proteomes" id="UP000015106">
    <property type="component" value="Chromosome 5"/>
</dbReference>
<dbReference type="GO" id="GO:0010073">
    <property type="term" value="P:meristem maintenance"/>
    <property type="evidence" value="ECO:0007669"/>
    <property type="project" value="InterPro"/>
</dbReference>
<dbReference type="AlphaFoldDB" id="A0A8R7QED8"/>
<reference evidence="3" key="1">
    <citation type="journal article" date="2013" name="Nature">
        <title>Draft genome of the wheat A-genome progenitor Triticum urartu.</title>
        <authorList>
            <person name="Ling H.Q."/>
            <person name="Zhao S."/>
            <person name="Liu D."/>
            <person name="Wang J."/>
            <person name="Sun H."/>
            <person name="Zhang C."/>
            <person name="Fan H."/>
            <person name="Li D."/>
            <person name="Dong L."/>
            <person name="Tao Y."/>
            <person name="Gao C."/>
            <person name="Wu H."/>
            <person name="Li Y."/>
            <person name="Cui Y."/>
            <person name="Guo X."/>
            <person name="Zheng S."/>
            <person name="Wang B."/>
            <person name="Yu K."/>
            <person name="Liang Q."/>
            <person name="Yang W."/>
            <person name="Lou X."/>
            <person name="Chen J."/>
            <person name="Feng M."/>
            <person name="Jian J."/>
            <person name="Zhang X."/>
            <person name="Luo G."/>
            <person name="Jiang Y."/>
            <person name="Liu J."/>
            <person name="Wang Z."/>
            <person name="Sha Y."/>
            <person name="Zhang B."/>
            <person name="Wu H."/>
            <person name="Tang D."/>
            <person name="Shen Q."/>
            <person name="Xue P."/>
            <person name="Zou S."/>
            <person name="Wang X."/>
            <person name="Liu X."/>
            <person name="Wang F."/>
            <person name="Yang Y."/>
            <person name="An X."/>
            <person name="Dong Z."/>
            <person name="Zhang K."/>
            <person name="Zhang X."/>
            <person name="Luo M.C."/>
            <person name="Dvorak J."/>
            <person name="Tong Y."/>
            <person name="Wang J."/>
            <person name="Yang H."/>
            <person name="Li Z."/>
            <person name="Wang D."/>
            <person name="Zhang A."/>
            <person name="Wang J."/>
        </authorList>
    </citation>
    <scope>NUCLEOTIDE SEQUENCE</scope>
    <source>
        <strain evidence="3">cv. G1812</strain>
    </source>
</reference>
<reference evidence="2" key="2">
    <citation type="submission" date="2018-03" db="EMBL/GenBank/DDBJ databases">
        <title>The Triticum urartu genome reveals the dynamic nature of wheat genome evolution.</title>
        <authorList>
            <person name="Ling H."/>
            <person name="Ma B."/>
            <person name="Shi X."/>
            <person name="Liu H."/>
            <person name="Dong L."/>
            <person name="Sun H."/>
            <person name="Cao Y."/>
            <person name="Gao Q."/>
            <person name="Zheng S."/>
            <person name="Li Y."/>
            <person name="Yu Y."/>
            <person name="Du H."/>
            <person name="Qi M."/>
            <person name="Li Y."/>
            <person name="Yu H."/>
            <person name="Cui Y."/>
            <person name="Wang N."/>
            <person name="Chen C."/>
            <person name="Wu H."/>
            <person name="Zhao Y."/>
            <person name="Zhang J."/>
            <person name="Li Y."/>
            <person name="Zhou W."/>
            <person name="Zhang B."/>
            <person name="Hu W."/>
            <person name="Eijk M."/>
            <person name="Tang J."/>
            <person name="Witsenboer H."/>
            <person name="Zhao S."/>
            <person name="Li Z."/>
            <person name="Zhang A."/>
            <person name="Wang D."/>
            <person name="Liang C."/>
        </authorList>
    </citation>
    <scope>NUCLEOTIDE SEQUENCE [LARGE SCALE GENOMIC DNA]</scope>
    <source>
        <strain evidence="2">cv. G1812</strain>
    </source>
</reference>
<dbReference type="InterPro" id="IPR044824">
    <property type="entry name" value="MAIN-like"/>
</dbReference>
<dbReference type="Gramene" id="TuG1812G0500001870.01.T01">
    <property type="protein sequence ID" value="TuG1812G0500001870.01.T01"/>
    <property type="gene ID" value="TuG1812G0500001870.01"/>
</dbReference>
<protein>
    <recommendedName>
        <fullName evidence="1">Aminotransferase-like plant mobile domain-containing protein</fullName>
    </recommendedName>
</protein>
<dbReference type="PANTHER" id="PTHR46033:SF71">
    <property type="entry name" value="OS11G0534500 PROTEIN"/>
    <property type="match status" value="1"/>
</dbReference>
<evidence type="ECO:0000313" key="2">
    <source>
        <dbReference type="EnsemblPlants" id="TuG1812G0500001870.01.T01"/>
    </source>
</evidence>
<evidence type="ECO:0000259" key="1">
    <source>
        <dbReference type="Pfam" id="PF10536"/>
    </source>
</evidence>
<evidence type="ECO:0000313" key="3">
    <source>
        <dbReference type="Proteomes" id="UP000015106"/>
    </source>
</evidence>
<proteinExistence type="predicted"/>
<dbReference type="PANTHER" id="PTHR46033">
    <property type="entry name" value="PROTEIN MAIN-LIKE 2"/>
    <property type="match status" value="1"/>
</dbReference>
<accession>A0A8R7QED8</accession>